<dbReference type="SUPFAM" id="SSF52172">
    <property type="entry name" value="CheY-like"/>
    <property type="match status" value="1"/>
</dbReference>
<dbReference type="InterPro" id="IPR003607">
    <property type="entry name" value="HD/PDEase_dom"/>
</dbReference>
<dbReference type="SUPFAM" id="SSF109604">
    <property type="entry name" value="HD-domain/PDEase-like"/>
    <property type="match status" value="1"/>
</dbReference>
<keyword evidence="4" id="KW-0378">Hydrolase</keyword>
<dbReference type="Gene3D" id="3.40.50.2300">
    <property type="match status" value="1"/>
</dbReference>
<dbReference type="PROSITE" id="PS50110">
    <property type="entry name" value="RESPONSE_REGULATORY"/>
    <property type="match status" value="1"/>
</dbReference>
<dbReference type="EMBL" id="CP000821">
    <property type="protein sequence ID" value="ABV36391.1"/>
    <property type="molecule type" value="Genomic_DNA"/>
</dbReference>
<protein>
    <submittedName>
        <fullName evidence="4">Response regulator receiver modulated metal dependent phosphohydrolase</fullName>
    </submittedName>
</protein>
<feature type="domain" description="HD-GYP" evidence="3">
    <location>
        <begin position="328"/>
        <end position="525"/>
    </location>
</feature>
<dbReference type="eggNOG" id="COG3437">
    <property type="taxonomic scope" value="Bacteria"/>
</dbReference>
<keyword evidence="5" id="KW-1185">Reference proteome</keyword>
<dbReference type="PANTHER" id="PTHR45228">
    <property type="entry name" value="CYCLIC DI-GMP PHOSPHODIESTERASE TM_0186-RELATED"/>
    <property type="match status" value="1"/>
</dbReference>
<feature type="modified residue" description="4-aspartylphosphate" evidence="1">
    <location>
        <position position="96"/>
    </location>
</feature>
<evidence type="ECO:0000256" key="1">
    <source>
        <dbReference type="PROSITE-ProRule" id="PRU00169"/>
    </source>
</evidence>
<dbReference type="Proteomes" id="UP000002015">
    <property type="component" value="Chromosome"/>
</dbReference>
<reference evidence="4 5" key="1">
    <citation type="submission" date="2007-08" db="EMBL/GenBank/DDBJ databases">
        <title>Complete sequence of Shewanella sediminis HAW-EB3.</title>
        <authorList>
            <consortium name="US DOE Joint Genome Institute"/>
            <person name="Copeland A."/>
            <person name="Lucas S."/>
            <person name="Lapidus A."/>
            <person name="Barry K."/>
            <person name="Glavina del Rio T."/>
            <person name="Dalin E."/>
            <person name="Tice H."/>
            <person name="Pitluck S."/>
            <person name="Chertkov O."/>
            <person name="Brettin T."/>
            <person name="Bruce D."/>
            <person name="Detter J.C."/>
            <person name="Han C."/>
            <person name="Schmutz J."/>
            <person name="Larimer F."/>
            <person name="Land M."/>
            <person name="Hauser L."/>
            <person name="Kyrpides N."/>
            <person name="Kim E."/>
            <person name="Zhao J.-S."/>
            <person name="Richardson P."/>
        </authorList>
    </citation>
    <scope>NUCLEOTIDE SEQUENCE [LARGE SCALE GENOMIC DNA]</scope>
    <source>
        <strain evidence="4 5">HAW-EB3</strain>
    </source>
</reference>
<accession>A8FU68</accession>
<dbReference type="HOGENOM" id="CLU_000445_92_10_6"/>
<dbReference type="Pfam" id="PF13487">
    <property type="entry name" value="HD_5"/>
    <property type="match status" value="1"/>
</dbReference>
<dbReference type="GO" id="GO:0000160">
    <property type="term" value="P:phosphorelay signal transduction system"/>
    <property type="evidence" value="ECO:0007669"/>
    <property type="project" value="InterPro"/>
</dbReference>
<feature type="domain" description="Response regulatory" evidence="2">
    <location>
        <begin position="41"/>
        <end position="165"/>
    </location>
</feature>
<dbReference type="InterPro" id="IPR021800">
    <property type="entry name" value="DUF3369"/>
</dbReference>
<dbReference type="PANTHER" id="PTHR45228:SF9">
    <property type="entry name" value="3'3'-CGAMP-SPECIFIC PHOSPHODIESTERASE 2"/>
    <property type="match status" value="1"/>
</dbReference>
<dbReference type="CDD" id="cd00077">
    <property type="entry name" value="HDc"/>
    <property type="match status" value="1"/>
</dbReference>
<evidence type="ECO:0000259" key="2">
    <source>
        <dbReference type="PROSITE" id="PS50110"/>
    </source>
</evidence>
<proteinExistence type="predicted"/>
<dbReference type="GO" id="GO:0008081">
    <property type="term" value="F:phosphoric diester hydrolase activity"/>
    <property type="evidence" value="ECO:0007669"/>
    <property type="project" value="UniProtKB-ARBA"/>
</dbReference>
<gene>
    <name evidence="4" type="ordered locus">Ssed_1780</name>
</gene>
<evidence type="ECO:0000313" key="5">
    <source>
        <dbReference type="Proteomes" id="UP000002015"/>
    </source>
</evidence>
<sequence>MNMFILYKLLSIWISMNKFVFQPVSQVSDAVNDQPVKRYWHILVVDDDQAVHDVTHLILADLEVLGRKIQLHSAYSAAQAKSLLESEIPFAMTFVDVVMESDDAGLQLVTWIREVLKNISIRIILRTGQAGLAPEEQVISQYDINDYKAKTELTATKMITSVYAGIRGFRDIKTILKSQNAFQRLITSSTNVLKVTQLADFATAALNNLLTLMKLESSAVYIVRQETDFYDDCQETYLACTGRFGETPQSLDSIPDNVNDKIQQAFANKDNKFNQEHFIGFYQASAEASSVLYIEFDYAPTHFKRGLMEMYATNIALTLESLVQQQQTHKSQRELLYIVGDAIEARSKETGLHVKRVSLMCELLAVSLGLPHSFVQALKVAAPLHDIGKVAIPDNILHKQGTLNSGEWELMKSHAAVGGTLLDKSNLPVAKLGSRLARYHHENWDGSGYPEGLSDTNIPLEARIMSIIDVIDALGSNRSYKDAWSCEQILAYIKDQKGKKFEPLLVDKTVENFDALMKIRQEYPD</sequence>
<dbReference type="Pfam" id="PF11849">
    <property type="entry name" value="DUF3369"/>
    <property type="match status" value="1"/>
</dbReference>
<dbReference type="PROSITE" id="PS51832">
    <property type="entry name" value="HD_GYP"/>
    <property type="match status" value="1"/>
</dbReference>
<evidence type="ECO:0000313" key="4">
    <source>
        <dbReference type="EMBL" id="ABV36391.1"/>
    </source>
</evidence>
<dbReference type="InterPro" id="IPR011006">
    <property type="entry name" value="CheY-like_superfamily"/>
</dbReference>
<dbReference type="InterPro" id="IPR001789">
    <property type="entry name" value="Sig_transdc_resp-reg_receiver"/>
</dbReference>
<evidence type="ECO:0000259" key="3">
    <source>
        <dbReference type="PROSITE" id="PS51832"/>
    </source>
</evidence>
<dbReference type="STRING" id="425104.Ssed_1780"/>
<dbReference type="Gene3D" id="1.10.3210.10">
    <property type="entry name" value="Hypothetical protein af1432"/>
    <property type="match status" value="1"/>
</dbReference>
<dbReference type="AlphaFoldDB" id="A8FU68"/>
<keyword evidence="1" id="KW-0597">Phosphoprotein</keyword>
<organism evidence="4 5">
    <name type="scientific">Shewanella sediminis (strain HAW-EB3)</name>
    <dbReference type="NCBI Taxonomy" id="425104"/>
    <lineage>
        <taxon>Bacteria</taxon>
        <taxon>Pseudomonadati</taxon>
        <taxon>Pseudomonadota</taxon>
        <taxon>Gammaproteobacteria</taxon>
        <taxon>Alteromonadales</taxon>
        <taxon>Shewanellaceae</taxon>
        <taxon>Shewanella</taxon>
    </lineage>
</organism>
<dbReference type="KEGG" id="sse:Ssed_1780"/>
<dbReference type="InterPro" id="IPR037522">
    <property type="entry name" value="HD_GYP_dom"/>
</dbReference>
<name>A8FU68_SHESH</name>
<dbReference type="SMART" id="SM00471">
    <property type="entry name" value="HDc"/>
    <property type="match status" value="1"/>
</dbReference>
<dbReference type="InterPro" id="IPR052020">
    <property type="entry name" value="Cyclic_di-GMP/3'3'-cGAMP_PDE"/>
</dbReference>